<evidence type="ECO:0000313" key="2">
    <source>
        <dbReference type="Proteomes" id="UP000316770"/>
    </source>
</evidence>
<accession>A0A518IQC5</accession>
<dbReference type="Pfam" id="PF12784">
    <property type="entry name" value="PDDEXK_2"/>
    <property type="match status" value="1"/>
</dbReference>
<organism evidence="1 2">
    <name type="scientific">Rosistilla oblonga</name>
    <dbReference type="NCBI Taxonomy" id="2527990"/>
    <lineage>
        <taxon>Bacteria</taxon>
        <taxon>Pseudomonadati</taxon>
        <taxon>Planctomycetota</taxon>
        <taxon>Planctomycetia</taxon>
        <taxon>Pirellulales</taxon>
        <taxon>Pirellulaceae</taxon>
        <taxon>Rosistilla</taxon>
    </lineage>
</organism>
<keyword evidence="2" id="KW-1185">Reference proteome</keyword>
<dbReference type="Proteomes" id="UP000316770">
    <property type="component" value="Chromosome"/>
</dbReference>
<dbReference type="InterPro" id="IPR010106">
    <property type="entry name" value="RpnA"/>
</dbReference>
<reference evidence="1 2" key="1">
    <citation type="submission" date="2019-02" db="EMBL/GenBank/DDBJ databases">
        <title>Deep-cultivation of Planctomycetes and their phenomic and genomic characterization uncovers novel biology.</title>
        <authorList>
            <person name="Wiegand S."/>
            <person name="Jogler M."/>
            <person name="Boedeker C."/>
            <person name="Pinto D."/>
            <person name="Vollmers J."/>
            <person name="Rivas-Marin E."/>
            <person name="Kohn T."/>
            <person name="Peeters S.H."/>
            <person name="Heuer A."/>
            <person name="Rast P."/>
            <person name="Oberbeckmann S."/>
            <person name="Bunk B."/>
            <person name="Jeske O."/>
            <person name="Meyerdierks A."/>
            <person name="Storesund J.E."/>
            <person name="Kallscheuer N."/>
            <person name="Luecker S."/>
            <person name="Lage O.M."/>
            <person name="Pohl T."/>
            <person name="Merkel B.J."/>
            <person name="Hornburger P."/>
            <person name="Mueller R.-W."/>
            <person name="Bruemmer F."/>
            <person name="Labrenz M."/>
            <person name="Spormann A.M."/>
            <person name="Op den Camp H."/>
            <person name="Overmann J."/>
            <person name="Amann R."/>
            <person name="Jetten M.S.M."/>
            <person name="Mascher T."/>
            <person name="Medema M.H."/>
            <person name="Devos D.P."/>
            <person name="Kaster A.-K."/>
            <person name="Ovreas L."/>
            <person name="Rohde M."/>
            <person name="Galperin M.Y."/>
            <person name="Jogler C."/>
        </authorList>
    </citation>
    <scope>NUCLEOTIDE SEQUENCE [LARGE SCALE GENOMIC DNA]</scope>
    <source>
        <strain evidence="1 2">Mal33</strain>
    </source>
</reference>
<dbReference type="AlphaFoldDB" id="A0A518IQC5"/>
<gene>
    <name evidence="1" type="ORF">Mal33_12230</name>
</gene>
<dbReference type="PANTHER" id="PTHR41317:SF1">
    <property type="entry name" value="PD-(D_E)XK NUCLEASE FAMILY TRANSPOSASE"/>
    <property type="match status" value="1"/>
</dbReference>
<dbReference type="EMBL" id="CP036318">
    <property type="protein sequence ID" value="QDV55253.1"/>
    <property type="molecule type" value="Genomic_DNA"/>
</dbReference>
<name>A0A518IQC5_9BACT</name>
<sequence length="296" mass="33972">MPLGISPLVDFAFKKIFGSPENVQALIGLLNAVLCLEHPIVSVEILNPFNYQEFKEAKQIILDVRARDTTGRMLNVELQVAAFPGLLQRLTYYACSMYVEQLERGDDYHRLCSAISICFVNQNLHRGSAQAHHWYQMVDRESGRTFGDGIEVHTVELPKYNLREETIAVASPLEQWAFFLLNAHRYDADRLRELLPAVEFQTAIIVVERIAEKTEDRVMYDQRERAIRDYEWSIASARDEGREQGMEKGSIAGQIQLTQDLLDEPPQSLSDLQQLSIEELNQLLAELRTRLHDRLA</sequence>
<dbReference type="PANTHER" id="PTHR41317">
    <property type="entry name" value="PD-(D_E)XK NUCLEASE FAMILY TRANSPOSASE"/>
    <property type="match status" value="1"/>
</dbReference>
<dbReference type="NCBIfam" id="TIGR01784">
    <property type="entry name" value="T_den_put_tspse"/>
    <property type="match status" value="1"/>
</dbReference>
<evidence type="ECO:0000313" key="1">
    <source>
        <dbReference type="EMBL" id="QDV55253.1"/>
    </source>
</evidence>
<proteinExistence type="predicted"/>
<dbReference type="RefSeq" id="WP_145283042.1">
    <property type="nucleotide sequence ID" value="NZ_CP036318.1"/>
</dbReference>
<protein>
    <submittedName>
        <fullName evidence="1">PD-(D/E)XK nuclease family transposase</fullName>
    </submittedName>
</protein>